<comment type="caution">
    <text evidence="1">The sequence shown here is derived from an EMBL/GenBank/DDBJ whole genome shotgun (WGS) entry which is preliminary data.</text>
</comment>
<feature type="non-terminal residue" evidence="1">
    <location>
        <position position="58"/>
    </location>
</feature>
<keyword evidence="2" id="KW-1185">Reference proteome</keyword>
<dbReference type="EMBL" id="JAMKFB020000007">
    <property type="protein sequence ID" value="KAL0189938.1"/>
    <property type="molecule type" value="Genomic_DNA"/>
</dbReference>
<reference evidence="1 2" key="1">
    <citation type="submission" date="2024-05" db="EMBL/GenBank/DDBJ databases">
        <title>Genome sequencing and assembly of Indian major carp, Cirrhinus mrigala (Hamilton, 1822).</title>
        <authorList>
            <person name="Mohindra V."/>
            <person name="Chowdhury L.M."/>
            <person name="Lal K."/>
            <person name="Jena J.K."/>
        </authorList>
    </citation>
    <scope>NUCLEOTIDE SEQUENCE [LARGE SCALE GENOMIC DNA]</scope>
    <source>
        <strain evidence="1">CM1030</strain>
        <tissue evidence="1">Blood</tissue>
    </source>
</reference>
<protein>
    <submittedName>
        <fullName evidence="1">Uncharacterized protein</fullName>
    </submittedName>
</protein>
<accession>A0ABD0QUN5</accession>
<proteinExistence type="predicted"/>
<organism evidence="1 2">
    <name type="scientific">Cirrhinus mrigala</name>
    <name type="common">Mrigala</name>
    <dbReference type="NCBI Taxonomy" id="683832"/>
    <lineage>
        <taxon>Eukaryota</taxon>
        <taxon>Metazoa</taxon>
        <taxon>Chordata</taxon>
        <taxon>Craniata</taxon>
        <taxon>Vertebrata</taxon>
        <taxon>Euteleostomi</taxon>
        <taxon>Actinopterygii</taxon>
        <taxon>Neopterygii</taxon>
        <taxon>Teleostei</taxon>
        <taxon>Ostariophysi</taxon>
        <taxon>Cypriniformes</taxon>
        <taxon>Cyprinidae</taxon>
        <taxon>Labeoninae</taxon>
        <taxon>Labeonini</taxon>
        <taxon>Cirrhinus</taxon>
    </lineage>
</organism>
<evidence type="ECO:0000313" key="2">
    <source>
        <dbReference type="Proteomes" id="UP001529510"/>
    </source>
</evidence>
<dbReference type="Proteomes" id="UP001529510">
    <property type="component" value="Unassembled WGS sequence"/>
</dbReference>
<name>A0ABD0QUN5_CIRMR</name>
<evidence type="ECO:0000313" key="1">
    <source>
        <dbReference type="EMBL" id="KAL0189938.1"/>
    </source>
</evidence>
<sequence length="58" mass="6815">MVQRIWEFFGKAEVDLFTSKDNSHCPIYYLKDRDVLAHSWPNLLLYAFSPTSLIPQVI</sequence>
<gene>
    <name evidence="1" type="ORF">M9458_017037</name>
</gene>
<dbReference type="AlphaFoldDB" id="A0ABD0QUN5"/>